<dbReference type="InterPro" id="IPR016032">
    <property type="entry name" value="Sig_transdc_resp-reg_C-effctor"/>
</dbReference>
<dbReference type="Gene3D" id="1.10.10.10">
    <property type="entry name" value="Winged helix-like DNA-binding domain superfamily/Winged helix DNA-binding domain"/>
    <property type="match status" value="1"/>
</dbReference>
<keyword evidence="4" id="KW-0812">Transmembrane</keyword>
<dbReference type="Pfam" id="PF00196">
    <property type="entry name" value="GerE"/>
    <property type="match status" value="1"/>
</dbReference>
<keyword evidence="4" id="KW-0472">Membrane</keyword>
<dbReference type="AlphaFoldDB" id="A0A3P1CH64"/>
<keyword evidence="2 6" id="KW-0238">DNA-binding</keyword>
<keyword evidence="4" id="KW-1133">Transmembrane helix</keyword>
<dbReference type="InterPro" id="IPR000792">
    <property type="entry name" value="Tscrpt_reg_LuxR_C"/>
</dbReference>
<evidence type="ECO:0000256" key="1">
    <source>
        <dbReference type="ARBA" id="ARBA00023015"/>
    </source>
</evidence>
<proteinExistence type="predicted"/>
<evidence type="ECO:0000259" key="5">
    <source>
        <dbReference type="PROSITE" id="PS50043"/>
    </source>
</evidence>
<evidence type="ECO:0000313" key="6">
    <source>
        <dbReference type="EMBL" id="RRB12672.1"/>
    </source>
</evidence>
<keyword evidence="1" id="KW-0805">Transcription regulation</keyword>
<reference evidence="6 7" key="1">
    <citation type="submission" date="2018-11" db="EMBL/GenBank/DDBJ databases">
        <authorList>
            <person name="Zhou Z."/>
            <person name="Wang G."/>
        </authorList>
    </citation>
    <scope>NUCLEOTIDE SEQUENCE [LARGE SCALE GENOMIC DNA]</scope>
    <source>
        <strain evidence="6 7">KCTC42998</strain>
    </source>
</reference>
<organism evidence="6 7">
    <name type="scientific">Larkinella knui</name>
    <dbReference type="NCBI Taxonomy" id="2025310"/>
    <lineage>
        <taxon>Bacteria</taxon>
        <taxon>Pseudomonadati</taxon>
        <taxon>Bacteroidota</taxon>
        <taxon>Cytophagia</taxon>
        <taxon>Cytophagales</taxon>
        <taxon>Spirosomataceae</taxon>
        <taxon>Larkinella</taxon>
    </lineage>
</organism>
<feature type="transmembrane region" description="Helical" evidence="4">
    <location>
        <begin position="12"/>
        <end position="35"/>
    </location>
</feature>
<sequence length="156" mass="17782">MLDFLKRNKPILFYGISLAFLLFLLKWLELRFIIINHASEVYIGAIAVLFTGLGIWLALKLISPKVETVVVEKPVYLTNRTDFSLNEDELAKIGLSKRELEVLQLMAEGLSNQEIASRLYVSLNTVKTHSSKVLEKLDVKRRTQAIEKAKRLSLIP</sequence>
<dbReference type="PANTHER" id="PTHR44688">
    <property type="entry name" value="DNA-BINDING TRANSCRIPTIONAL ACTIVATOR DEVR_DOSR"/>
    <property type="match status" value="1"/>
</dbReference>
<feature type="transmembrane region" description="Helical" evidence="4">
    <location>
        <begin position="41"/>
        <end position="59"/>
    </location>
</feature>
<dbReference type="PRINTS" id="PR00038">
    <property type="entry name" value="HTHLUXR"/>
</dbReference>
<dbReference type="EMBL" id="RQJP01000004">
    <property type="protein sequence ID" value="RRB12672.1"/>
    <property type="molecule type" value="Genomic_DNA"/>
</dbReference>
<dbReference type="PANTHER" id="PTHR44688:SF16">
    <property type="entry name" value="DNA-BINDING TRANSCRIPTIONAL ACTIVATOR DEVR_DOSR"/>
    <property type="match status" value="1"/>
</dbReference>
<evidence type="ECO:0000256" key="2">
    <source>
        <dbReference type="ARBA" id="ARBA00023125"/>
    </source>
</evidence>
<name>A0A3P1CH64_9BACT</name>
<dbReference type="GO" id="GO:0006355">
    <property type="term" value="P:regulation of DNA-templated transcription"/>
    <property type="evidence" value="ECO:0007669"/>
    <property type="project" value="InterPro"/>
</dbReference>
<dbReference type="RefSeq" id="WP_124908624.1">
    <property type="nucleotide sequence ID" value="NZ_RQJP01000004.1"/>
</dbReference>
<dbReference type="PROSITE" id="PS50043">
    <property type="entry name" value="HTH_LUXR_2"/>
    <property type="match status" value="1"/>
</dbReference>
<dbReference type="InterPro" id="IPR036388">
    <property type="entry name" value="WH-like_DNA-bd_sf"/>
</dbReference>
<protein>
    <submittedName>
        <fullName evidence="6">DNA-binding response regulator</fullName>
    </submittedName>
</protein>
<dbReference type="OrthoDB" id="9807565at2"/>
<evidence type="ECO:0000256" key="4">
    <source>
        <dbReference type="SAM" id="Phobius"/>
    </source>
</evidence>
<evidence type="ECO:0000256" key="3">
    <source>
        <dbReference type="ARBA" id="ARBA00023163"/>
    </source>
</evidence>
<gene>
    <name evidence="6" type="ORF">EHT87_21030</name>
</gene>
<dbReference type="GO" id="GO:0003677">
    <property type="term" value="F:DNA binding"/>
    <property type="evidence" value="ECO:0007669"/>
    <property type="project" value="UniProtKB-KW"/>
</dbReference>
<accession>A0A3P1CH64</accession>
<keyword evidence="7" id="KW-1185">Reference proteome</keyword>
<dbReference type="CDD" id="cd06170">
    <property type="entry name" value="LuxR_C_like"/>
    <property type="match status" value="1"/>
</dbReference>
<dbReference type="SUPFAM" id="SSF46894">
    <property type="entry name" value="C-terminal effector domain of the bipartite response regulators"/>
    <property type="match status" value="1"/>
</dbReference>
<dbReference type="SMART" id="SM00421">
    <property type="entry name" value="HTH_LUXR"/>
    <property type="match status" value="1"/>
</dbReference>
<dbReference type="Proteomes" id="UP000274271">
    <property type="component" value="Unassembled WGS sequence"/>
</dbReference>
<comment type="caution">
    <text evidence="6">The sequence shown here is derived from an EMBL/GenBank/DDBJ whole genome shotgun (WGS) entry which is preliminary data.</text>
</comment>
<evidence type="ECO:0000313" key="7">
    <source>
        <dbReference type="Proteomes" id="UP000274271"/>
    </source>
</evidence>
<keyword evidence="3" id="KW-0804">Transcription</keyword>
<feature type="domain" description="HTH luxR-type" evidence="5">
    <location>
        <begin position="88"/>
        <end position="153"/>
    </location>
</feature>